<evidence type="ECO:0000313" key="1">
    <source>
        <dbReference type="EMBL" id="CAD7434959.1"/>
    </source>
</evidence>
<name>A0A7R9HW48_9NEOP</name>
<protein>
    <submittedName>
        <fullName evidence="1">Uncharacterized protein</fullName>
    </submittedName>
</protein>
<reference evidence="1" key="1">
    <citation type="submission" date="2020-11" db="EMBL/GenBank/DDBJ databases">
        <authorList>
            <person name="Tran Van P."/>
        </authorList>
    </citation>
    <scope>NUCLEOTIDE SEQUENCE</scope>
</reference>
<sequence length="342" mass="38870">MQIDATLFVKHVDVSPTISLAIENALLRKPAQYHINWVDVKSVTVPKESKSVSLNNAIQGVVPKMVLFTMVSNDAFVGSLNTNPFQLIHRNLDRFVLYVNGIQKYLPILINFDNVRTSTLAYDTLFSGLGIHHQNNGHLITRDMFNKSYFMVAFDLTPDSTGQDSYTSLQSEGNVRFELPFKTDLDTAITRLFYSEYEGTVSIDSNWEKTTPSHSVRCVRPLLMSVCCCQRHWMEPEVIHRPVLNHQIVQERPTGRHDVQTSLWQLSKVYAQGCPDVCSSIRYKRSSVQTQTAMEKVTCSCNMVEDHLPSEVSLVTWTFYLNDKQNKHVAVGLFPSPTFTLT</sequence>
<dbReference type="AlphaFoldDB" id="A0A7R9HW48"/>
<proteinExistence type="predicted"/>
<organism evidence="1">
    <name type="scientific">Timema monikensis</name>
    <dbReference type="NCBI Taxonomy" id="170555"/>
    <lineage>
        <taxon>Eukaryota</taxon>
        <taxon>Metazoa</taxon>
        <taxon>Ecdysozoa</taxon>
        <taxon>Arthropoda</taxon>
        <taxon>Hexapoda</taxon>
        <taxon>Insecta</taxon>
        <taxon>Pterygota</taxon>
        <taxon>Neoptera</taxon>
        <taxon>Polyneoptera</taxon>
        <taxon>Phasmatodea</taxon>
        <taxon>Timematodea</taxon>
        <taxon>Timematoidea</taxon>
        <taxon>Timematidae</taxon>
        <taxon>Timema</taxon>
    </lineage>
</organism>
<accession>A0A7R9HW48</accession>
<gene>
    <name evidence="1" type="ORF">TMSB3V08_LOCUS11609</name>
</gene>
<dbReference type="EMBL" id="OB798592">
    <property type="protein sequence ID" value="CAD7434959.1"/>
    <property type="molecule type" value="Genomic_DNA"/>
</dbReference>